<feature type="region of interest" description="Disordered" evidence="1">
    <location>
        <begin position="94"/>
        <end position="327"/>
    </location>
</feature>
<evidence type="ECO:0000313" key="2">
    <source>
        <dbReference type="EMBL" id="EPX71297.1"/>
    </source>
</evidence>
<evidence type="ECO:0000313" key="3">
    <source>
        <dbReference type="Proteomes" id="UP000016088"/>
    </source>
</evidence>
<dbReference type="RefSeq" id="XP_013019923.1">
    <property type="nucleotide sequence ID" value="XM_013164469.1"/>
</dbReference>
<feature type="compositionally biased region" description="Acidic residues" evidence="1">
    <location>
        <begin position="253"/>
        <end position="262"/>
    </location>
</feature>
<organism evidence="2 3">
    <name type="scientific">Schizosaccharomyces octosporus (strain yFS286)</name>
    <name type="common">Fission yeast</name>
    <name type="synonym">Octosporomyces octosporus</name>
    <dbReference type="NCBI Taxonomy" id="483514"/>
    <lineage>
        <taxon>Eukaryota</taxon>
        <taxon>Fungi</taxon>
        <taxon>Dikarya</taxon>
        <taxon>Ascomycota</taxon>
        <taxon>Taphrinomycotina</taxon>
        <taxon>Schizosaccharomycetes</taxon>
        <taxon>Schizosaccharomycetales</taxon>
        <taxon>Schizosaccharomycetaceae</taxon>
        <taxon>Schizosaccharomyces</taxon>
    </lineage>
</organism>
<feature type="compositionally biased region" description="Polar residues" evidence="1">
    <location>
        <begin position="151"/>
        <end position="165"/>
    </location>
</feature>
<protein>
    <submittedName>
        <fullName evidence="2">Protein phosphatase regulatory subunit Glc9</fullName>
    </submittedName>
</protein>
<name>S9PTI6_SCHOY</name>
<dbReference type="PANTHER" id="PTHR12398">
    <property type="entry name" value="PROTEIN PHOSPHATASE INHIBITOR"/>
    <property type="match status" value="1"/>
</dbReference>
<dbReference type="Proteomes" id="UP000016088">
    <property type="component" value="Unassembled WGS sequence"/>
</dbReference>
<feature type="compositionally biased region" description="Basic and acidic residues" evidence="1">
    <location>
        <begin position="123"/>
        <end position="134"/>
    </location>
</feature>
<dbReference type="Pfam" id="PF04979">
    <property type="entry name" value="IPP-2"/>
    <property type="match status" value="1"/>
</dbReference>
<feature type="compositionally biased region" description="Polar residues" evidence="1">
    <location>
        <begin position="110"/>
        <end position="122"/>
    </location>
</feature>
<proteinExistence type="predicted"/>
<feature type="compositionally biased region" description="Basic and acidic residues" evidence="1">
    <location>
        <begin position="166"/>
        <end position="175"/>
    </location>
</feature>
<dbReference type="HOGENOM" id="CLU_897600_0_0_1"/>
<dbReference type="GeneID" id="25030496"/>
<sequence>MHVKSILKRTQSGSKAIESDHDETDNESLKLPVTASVTNSQKPALDRSLSTESRRLRWDEENLRLAEAQKTSTMKISEPKTPFQHTLLLDDEVPDLSLDNSETELADDPLSTQLQVPPISQEQKNDDTKKDAVKTPDPFPVPRDGPVLSPKKTSFSSDYPQASTSDADRAADVTRKSTTRNARFYSPQSSENSPYLEKQMNDSNPKVVAVRTRQNSPMKDSKARTPGREGIGFGIPPATETTSVLPEAIIMGEENESMDEGDPSAHSFNQGQQKSKFDELRRKHYFAMANPLKKENNESKGLESDNDDPVGEDQANAEESDVEMAED</sequence>
<evidence type="ECO:0000256" key="1">
    <source>
        <dbReference type="SAM" id="MobiDB-lite"/>
    </source>
</evidence>
<dbReference type="GO" id="GO:0004864">
    <property type="term" value="F:protein phosphatase inhibitor activity"/>
    <property type="evidence" value="ECO:0007669"/>
    <property type="project" value="InterPro"/>
</dbReference>
<dbReference type="eggNOG" id="ENOG502S2VH">
    <property type="taxonomic scope" value="Eukaryota"/>
</dbReference>
<dbReference type="OMA" id="KHYFAMA"/>
<dbReference type="GO" id="GO:0009966">
    <property type="term" value="P:regulation of signal transduction"/>
    <property type="evidence" value="ECO:0007669"/>
    <property type="project" value="InterPro"/>
</dbReference>
<dbReference type="OrthoDB" id="551302at2759"/>
<keyword evidence="3" id="KW-1185">Reference proteome</keyword>
<accession>S9PTI6</accession>
<dbReference type="VEuPathDB" id="FungiDB:SOCG_01516"/>
<feature type="compositionally biased region" description="Acidic residues" evidence="1">
    <location>
        <begin position="304"/>
        <end position="327"/>
    </location>
</feature>
<dbReference type="AlphaFoldDB" id="S9PTI6"/>
<reference evidence="2 3" key="1">
    <citation type="journal article" date="2011" name="Science">
        <title>Comparative functional genomics of the fission yeasts.</title>
        <authorList>
            <person name="Rhind N."/>
            <person name="Chen Z."/>
            <person name="Yassour M."/>
            <person name="Thompson D.A."/>
            <person name="Haas B.J."/>
            <person name="Habib N."/>
            <person name="Wapinski I."/>
            <person name="Roy S."/>
            <person name="Lin M.F."/>
            <person name="Heiman D.I."/>
            <person name="Young S.K."/>
            <person name="Furuya K."/>
            <person name="Guo Y."/>
            <person name="Pidoux A."/>
            <person name="Chen H.M."/>
            <person name="Robbertse B."/>
            <person name="Goldberg J.M."/>
            <person name="Aoki K."/>
            <person name="Bayne E.H."/>
            <person name="Berlin A.M."/>
            <person name="Desjardins C.A."/>
            <person name="Dobbs E."/>
            <person name="Dukaj L."/>
            <person name="Fan L."/>
            <person name="FitzGerald M.G."/>
            <person name="French C."/>
            <person name="Gujja S."/>
            <person name="Hansen K."/>
            <person name="Keifenheim D."/>
            <person name="Levin J.Z."/>
            <person name="Mosher R.A."/>
            <person name="Mueller C.A."/>
            <person name="Pfiffner J."/>
            <person name="Priest M."/>
            <person name="Russ C."/>
            <person name="Smialowska A."/>
            <person name="Swoboda P."/>
            <person name="Sykes S.M."/>
            <person name="Vaughn M."/>
            <person name="Vengrova S."/>
            <person name="Yoder R."/>
            <person name="Zeng Q."/>
            <person name="Allshire R."/>
            <person name="Baulcombe D."/>
            <person name="Birren B.W."/>
            <person name="Brown W."/>
            <person name="Ekwall K."/>
            <person name="Kellis M."/>
            <person name="Leatherwood J."/>
            <person name="Levin H."/>
            <person name="Margalit H."/>
            <person name="Martienssen R."/>
            <person name="Nieduszynski C.A."/>
            <person name="Spatafora J.W."/>
            <person name="Friedman N."/>
            <person name="Dalgaard J.Z."/>
            <person name="Baumann P."/>
            <person name="Niki H."/>
            <person name="Regev A."/>
            <person name="Nusbaum C."/>
        </authorList>
    </citation>
    <scope>NUCLEOTIDE SEQUENCE [LARGE SCALE GENOMIC DNA]</scope>
    <source>
        <strain evidence="3">yFS286</strain>
    </source>
</reference>
<dbReference type="InterPro" id="IPR007062">
    <property type="entry name" value="PPI-2"/>
</dbReference>
<dbReference type="PANTHER" id="PTHR12398:SF20">
    <property type="entry name" value="PROTEIN PHOSPHATASE 1 REGULATORY INHIBITOR SUBUNIT 2"/>
    <property type="match status" value="1"/>
</dbReference>
<feature type="region of interest" description="Disordered" evidence="1">
    <location>
        <begin position="1"/>
        <end position="54"/>
    </location>
</feature>
<dbReference type="EMBL" id="KE503208">
    <property type="protein sequence ID" value="EPX71297.1"/>
    <property type="molecule type" value="Genomic_DNA"/>
</dbReference>
<feature type="compositionally biased region" description="Basic and acidic residues" evidence="1">
    <location>
        <begin position="292"/>
        <end position="303"/>
    </location>
</feature>
<gene>
    <name evidence="2" type="ORF">SOCG_01516</name>
</gene>